<dbReference type="AlphaFoldDB" id="A0AAV7Q8Z7"/>
<name>A0AAV7Q8Z7_PLEWA</name>
<evidence type="ECO:0000313" key="1">
    <source>
        <dbReference type="EMBL" id="KAJ1136739.1"/>
    </source>
</evidence>
<reference evidence="1" key="1">
    <citation type="journal article" date="2022" name="bioRxiv">
        <title>Sequencing and chromosome-scale assembly of the giantPleurodeles waltlgenome.</title>
        <authorList>
            <person name="Brown T."/>
            <person name="Elewa A."/>
            <person name="Iarovenko S."/>
            <person name="Subramanian E."/>
            <person name="Araus A.J."/>
            <person name="Petzold A."/>
            <person name="Susuki M."/>
            <person name="Suzuki K.-i.T."/>
            <person name="Hayashi T."/>
            <person name="Toyoda A."/>
            <person name="Oliveira C."/>
            <person name="Osipova E."/>
            <person name="Leigh N.D."/>
            <person name="Simon A."/>
            <person name="Yun M.H."/>
        </authorList>
    </citation>
    <scope>NUCLEOTIDE SEQUENCE</scope>
    <source>
        <strain evidence="1">20211129_DDA</strain>
        <tissue evidence="1">Liver</tissue>
    </source>
</reference>
<dbReference type="EMBL" id="JANPWB010000010">
    <property type="protein sequence ID" value="KAJ1136739.1"/>
    <property type="molecule type" value="Genomic_DNA"/>
</dbReference>
<accession>A0AAV7Q8Z7</accession>
<protein>
    <submittedName>
        <fullName evidence="1">Uncharacterized protein</fullName>
    </submittedName>
</protein>
<comment type="caution">
    <text evidence="1">The sequence shown here is derived from an EMBL/GenBank/DDBJ whole genome shotgun (WGS) entry which is preliminary data.</text>
</comment>
<sequence length="99" mass="11495">MLEPAARRMGNIMYFVQNNGVCQACRGKRRRREQGCWGEEKKRWRRASTWRLRAVSEARSSGEEPESAAPTKRPVRLWPLWLASSVLHKLSCNCTRGYS</sequence>
<dbReference type="Proteomes" id="UP001066276">
    <property type="component" value="Chromosome 6"/>
</dbReference>
<keyword evidence="2" id="KW-1185">Reference proteome</keyword>
<evidence type="ECO:0000313" key="2">
    <source>
        <dbReference type="Proteomes" id="UP001066276"/>
    </source>
</evidence>
<gene>
    <name evidence="1" type="ORF">NDU88_003154</name>
</gene>
<proteinExistence type="predicted"/>
<organism evidence="1 2">
    <name type="scientific">Pleurodeles waltl</name>
    <name type="common">Iberian ribbed newt</name>
    <dbReference type="NCBI Taxonomy" id="8319"/>
    <lineage>
        <taxon>Eukaryota</taxon>
        <taxon>Metazoa</taxon>
        <taxon>Chordata</taxon>
        <taxon>Craniata</taxon>
        <taxon>Vertebrata</taxon>
        <taxon>Euteleostomi</taxon>
        <taxon>Amphibia</taxon>
        <taxon>Batrachia</taxon>
        <taxon>Caudata</taxon>
        <taxon>Salamandroidea</taxon>
        <taxon>Salamandridae</taxon>
        <taxon>Pleurodelinae</taxon>
        <taxon>Pleurodeles</taxon>
    </lineage>
</organism>